<dbReference type="AlphaFoldDB" id="A0AAV5N2R5"/>
<proteinExistence type="predicted"/>
<reference evidence="1" key="1">
    <citation type="submission" date="2022-06" db="EMBL/GenBank/DDBJ databases">
        <title>Draft genome sequences of Leminorella grimontii str. JCM5902.</title>
        <authorList>
            <person name="Wakabayashi Y."/>
            <person name="Kojima K."/>
        </authorList>
    </citation>
    <scope>NUCLEOTIDE SEQUENCE</scope>
    <source>
        <strain evidence="1">JCM 5902</strain>
    </source>
</reference>
<evidence type="ECO:0000313" key="1">
    <source>
        <dbReference type="EMBL" id="GKX56383.1"/>
    </source>
</evidence>
<sequence>MLKNSVLTLNISINVETAWPINTELIMSFRTAIIRDLNQTILPVGESPLLIFHHKPHESTK</sequence>
<accession>A0AAV5N2R5</accession>
<comment type="caution">
    <text evidence="1">The sequence shown here is derived from an EMBL/GenBank/DDBJ whole genome shotgun (WGS) entry which is preliminary data.</text>
</comment>
<dbReference type="EMBL" id="BRLH01000005">
    <property type="protein sequence ID" value="GKX56383.1"/>
    <property type="molecule type" value="Genomic_DNA"/>
</dbReference>
<name>A0AAV5N2R5_9GAMM</name>
<gene>
    <name evidence="1" type="ORF">SOASR030_24950</name>
</gene>
<dbReference type="Proteomes" id="UP001058124">
    <property type="component" value="Unassembled WGS sequence"/>
</dbReference>
<keyword evidence="2" id="KW-1185">Reference proteome</keyword>
<evidence type="ECO:0000313" key="2">
    <source>
        <dbReference type="Proteomes" id="UP001058124"/>
    </source>
</evidence>
<protein>
    <submittedName>
        <fullName evidence="1">Uncharacterized protein</fullName>
    </submittedName>
</protein>
<organism evidence="1 2">
    <name type="scientific">Leminorella grimontii</name>
    <dbReference type="NCBI Taxonomy" id="82981"/>
    <lineage>
        <taxon>Bacteria</taxon>
        <taxon>Pseudomonadati</taxon>
        <taxon>Pseudomonadota</taxon>
        <taxon>Gammaproteobacteria</taxon>
        <taxon>Enterobacterales</taxon>
        <taxon>Budviciaceae</taxon>
        <taxon>Leminorella</taxon>
    </lineage>
</organism>